<sequence>MIGQVATPASDAASRWLGSPAEHPDAPACHNRSDRALTASTRHSSLRIFFAAHAALSVERNGTSVWVWYDTAPWWVRWLITSAFAILGLLFFCWAVLEPGHHWWTLWPTWMVGAALSIFGLLIAAPMTLLAQPVVNSFSATLAGLTSAQRTAVARALRREPVPTDPAVLAAAVRAGDLSDAYRRLVSPTRRRLTWLLIALFGVVLPALEFTLDQPRIAVMYLGVGVLLAATAVRSEWARRRSGPRLVRLRAAAAAEPQVAQVVAQAVPPGQPTARQRWLGIGLIFVVTTAAATACVFVAAVTNQDCRIVRDVGLHVSAHRDLLNPRLIGTDGPDLSEYRAWSDELRRHADRARVPGVNRSLQQIADLSTEVVVSVEQARAASDDDKGSRTMHYLDVVQRLIDAENQLIAACTRS</sequence>
<keyword evidence="2" id="KW-0812">Transmembrane</keyword>
<feature type="transmembrane region" description="Helical" evidence="2">
    <location>
        <begin position="109"/>
        <end position="131"/>
    </location>
</feature>
<feature type="region of interest" description="Disordered" evidence="1">
    <location>
        <begin position="1"/>
        <end position="30"/>
    </location>
</feature>
<organism evidence="3 4">
    <name type="scientific">[Mycobacterium] fortunisiensis</name>
    <dbReference type="NCBI Taxonomy" id="2600579"/>
    <lineage>
        <taxon>Bacteria</taxon>
        <taxon>Bacillati</taxon>
        <taxon>Actinomycetota</taxon>
        <taxon>Actinomycetes</taxon>
        <taxon>Mycobacteriales</taxon>
        <taxon>Mycobacteriaceae</taxon>
        <taxon>Mycolicibacterium</taxon>
    </lineage>
</organism>
<evidence type="ECO:0000256" key="2">
    <source>
        <dbReference type="SAM" id="Phobius"/>
    </source>
</evidence>
<comment type="caution">
    <text evidence="3">The sequence shown here is derived from an EMBL/GenBank/DDBJ whole genome shotgun (WGS) entry which is preliminary data.</text>
</comment>
<evidence type="ECO:0008006" key="5">
    <source>
        <dbReference type="Google" id="ProtNLM"/>
    </source>
</evidence>
<keyword evidence="2" id="KW-1133">Transmembrane helix</keyword>
<keyword evidence="4" id="KW-1185">Reference proteome</keyword>
<evidence type="ECO:0000256" key="1">
    <source>
        <dbReference type="SAM" id="MobiDB-lite"/>
    </source>
</evidence>
<reference evidence="3 4" key="1">
    <citation type="journal article" date="2021" name="Sci. Rep.">
        <title>Phenotypic and genomic hallmarks of a novel, potentially pathogenic rapidly growing Mycobacterium species related to the Mycobacterium fortuitum complex.</title>
        <authorList>
            <person name="Gharbi R."/>
            <person name="Khanna V."/>
            <person name="Frigui W."/>
            <person name="Mhenni B."/>
            <person name="Brosch R."/>
            <person name="Mardassi H."/>
        </authorList>
    </citation>
    <scope>NUCLEOTIDE SEQUENCE [LARGE SCALE GENOMIC DNA]</scope>
    <source>
        <strain evidence="3 4">TNTM28</strain>
    </source>
</reference>
<dbReference type="Proteomes" id="UP000812982">
    <property type="component" value="Unassembled WGS sequence"/>
</dbReference>
<dbReference type="RefSeq" id="WP_217160450.1">
    <property type="nucleotide sequence ID" value="NZ_VOMB01000024.1"/>
</dbReference>
<feature type="transmembrane region" description="Helical" evidence="2">
    <location>
        <begin position="278"/>
        <end position="301"/>
    </location>
</feature>
<proteinExistence type="predicted"/>
<protein>
    <recommendedName>
        <fullName evidence="5">Integral membrane protein</fullName>
    </recommendedName>
</protein>
<evidence type="ECO:0000313" key="4">
    <source>
        <dbReference type="Proteomes" id="UP000812982"/>
    </source>
</evidence>
<keyword evidence="2" id="KW-0472">Membrane</keyword>
<name>A0ABS6KSN0_9MYCO</name>
<dbReference type="EMBL" id="VOMB01000024">
    <property type="protein sequence ID" value="MBU9766577.1"/>
    <property type="molecule type" value="Genomic_DNA"/>
</dbReference>
<feature type="transmembrane region" description="Helical" evidence="2">
    <location>
        <begin position="78"/>
        <end position="97"/>
    </location>
</feature>
<gene>
    <name evidence="3" type="ORF">FR943_22390</name>
</gene>
<feature type="transmembrane region" description="Helical" evidence="2">
    <location>
        <begin position="193"/>
        <end position="212"/>
    </location>
</feature>
<accession>A0ABS6KSN0</accession>
<evidence type="ECO:0000313" key="3">
    <source>
        <dbReference type="EMBL" id="MBU9766577.1"/>
    </source>
</evidence>
<feature type="transmembrane region" description="Helical" evidence="2">
    <location>
        <begin position="218"/>
        <end position="237"/>
    </location>
</feature>